<dbReference type="Pfam" id="PF00593">
    <property type="entry name" value="TonB_dep_Rec_b-barrel"/>
    <property type="match status" value="1"/>
</dbReference>
<keyword evidence="6 14" id="KW-0812">Transmembrane</keyword>
<proteinExistence type="inferred from homology"/>
<keyword evidence="20" id="KW-1185">Reference proteome</keyword>
<dbReference type="InterPro" id="IPR012910">
    <property type="entry name" value="Plug_dom"/>
</dbReference>
<dbReference type="NCBIfam" id="TIGR01783">
    <property type="entry name" value="TonB-siderophor"/>
    <property type="match status" value="1"/>
</dbReference>
<evidence type="ECO:0000256" key="4">
    <source>
        <dbReference type="ARBA" id="ARBA00022452"/>
    </source>
</evidence>
<dbReference type="InterPro" id="IPR011662">
    <property type="entry name" value="Secretin/TonB_short_N"/>
</dbReference>
<evidence type="ECO:0000256" key="9">
    <source>
        <dbReference type="ARBA" id="ARBA00023065"/>
    </source>
</evidence>
<evidence type="ECO:0000259" key="18">
    <source>
        <dbReference type="SMART" id="SM00965"/>
    </source>
</evidence>
<dbReference type="Gene3D" id="3.55.50.30">
    <property type="match status" value="1"/>
</dbReference>
<evidence type="ECO:0000256" key="11">
    <source>
        <dbReference type="ARBA" id="ARBA00023136"/>
    </source>
</evidence>
<dbReference type="GO" id="GO:0009279">
    <property type="term" value="C:cell outer membrane"/>
    <property type="evidence" value="ECO:0007669"/>
    <property type="project" value="UniProtKB-SubCell"/>
</dbReference>
<evidence type="ECO:0000256" key="14">
    <source>
        <dbReference type="PROSITE-ProRule" id="PRU01360"/>
    </source>
</evidence>
<dbReference type="PROSITE" id="PS52016">
    <property type="entry name" value="TONB_DEPENDENT_REC_3"/>
    <property type="match status" value="1"/>
</dbReference>
<keyword evidence="13 14" id="KW-0998">Cell outer membrane</keyword>
<dbReference type="Pfam" id="PF07715">
    <property type="entry name" value="Plug"/>
    <property type="match status" value="1"/>
</dbReference>
<dbReference type="GO" id="GO:0015344">
    <property type="term" value="F:siderophore uptake transmembrane transporter activity"/>
    <property type="evidence" value="ECO:0007669"/>
    <property type="project" value="TreeGrafter"/>
</dbReference>
<keyword evidence="12 19" id="KW-0675">Receptor</keyword>
<dbReference type="InterPro" id="IPR036942">
    <property type="entry name" value="Beta-barrel_TonB_sf"/>
</dbReference>
<dbReference type="EMBL" id="VWRN01000073">
    <property type="protein sequence ID" value="KAA6115855.1"/>
    <property type="molecule type" value="Genomic_DNA"/>
</dbReference>
<evidence type="ECO:0000256" key="12">
    <source>
        <dbReference type="ARBA" id="ARBA00023170"/>
    </source>
</evidence>
<evidence type="ECO:0000256" key="15">
    <source>
        <dbReference type="PROSITE-ProRule" id="PRU10144"/>
    </source>
</evidence>
<comment type="similarity">
    <text evidence="2 14 16">Belongs to the TonB-dependent receptor family.</text>
</comment>
<feature type="chain" id="PRO_5024389940" evidence="17">
    <location>
        <begin position="51"/>
        <end position="819"/>
    </location>
</feature>
<dbReference type="InterPro" id="IPR037066">
    <property type="entry name" value="Plug_dom_sf"/>
</dbReference>
<evidence type="ECO:0000256" key="3">
    <source>
        <dbReference type="ARBA" id="ARBA00022448"/>
    </source>
</evidence>
<dbReference type="InterPro" id="IPR010105">
    <property type="entry name" value="TonB_sidphr_rcpt"/>
</dbReference>
<evidence type="ECO:0000313" key="20">
    <source>
        <dbReference type="Proteomes" id="UP000324324"/>
    </source>
</evidence>
<evidence type="ECO:0000256" key="17">
    <source>
        <dbReference type="SAM" id="SignalP"/>
    </source>
</evidence>
<feature type="short sequence motif" description="TonB C-terminal box" evidence="15">
    <location>
        <begin position="802"/>
        <end position="819"/>
    </location>
</feature>
<dbReference type="AlphaFoldDB" id="A0A5M8A103"/>
<feature type="domain" description="Secretin/TonB short N-terminal" evidence="18">
    <location>
        <begin position="79"/>
        <end position="130"/>
    </location>
</feature>
<evidence type="ECO:0000256" key="16">
    <source>
        <dbReference type="RuleBase" id="RU003357"/>
    </source>
</evidence>
<dbReference type="PROSITE" id="PS01156">
    <property type="entry name" value="TONB_DEPENDENT_REC_2"/>
    <property type="match status" value="1"/>
</dbReference>
<comment type="subcellular location">
    <subcellularLocation>
        <location evidence="1 14">Cell outer membrane</location>
        <topology evidence="1 14">Multi-pass membrane protein</topology>
    </subcellularLocation>
</comment>
<dbReference type="GO" id="GO:0015891">
    <property type="term" value="P:siderophore transport"/>
    <property type="evidence" value="ECO:0007669"/>
    <property type="project" value="InterPro"/>
</dbReference>
<evidence type="ECO:0000256" key="1">
    <source>
        <dbReference type="ARBA" id="ARBA00004571"/>
    </source>
</evidence>
<keyword evidence="10 16" id="KW-0798">TonB box</keyword>
<keyword evidence="11 14" id="KW-0472">Membrane</keyword>
<dbReference type="InterPro" id="IPR010917">
    <property type="entry name" value="TonB_rcpt_CS"/>
</dbReference>
<dbReference type="Pfam" id="PF07660">
    <property type="entry name" value="STN"/>
    <property type="match status" value="1"/>
</dbReference>
<evidence type="ECO:0000256" key="2">
    <source>
        <dbReference type="ARBA" id="ARBA00009810"/>
    </source>
</evidence>
<organism evidence="19 20">
    <name type="scientific">Cupriavidus cauae</name>
    <dbReference type="NCBI Taxonomy" id="2608999"/>
    <lineage>
        <taxon>Bacteria</taxon>
        <taxon>Pseudomonadati</taxon>
        <taxon>Pseudomonadota</taxon>
        <taxon>Betaproteobacteria</taxon>
        <taxon>Burkholderiales</taxon>
        <taxon>Burkholderiaceae</taxon>
        <taxon>Cupriavidus</taxon>
    </lineage>
</organism>
<dbReference type="PANTHER" id="PTHR32552:SF82">
    <property type="entry name" value="FCUA PROTEIN"/>
    <property type="match status" value="1"/>
</dbReference>
<dbReference type="GO" id="GO:0038023">
    <property type="term" value="F:signaling receptor activity"/>
    <property type="evidence" value="ECO:0007669"/>
    <property type="project" value="InterPro"/>
</dbReference>
<evidence type="ECO:0000256" key="7">
    <source>
        <dbReference type="ARBA" id="ARBA00022729"/>
    </source>
</evidence>
<evidence type="ECO:0000256" key="5">
    <source>
        <dbReference type="ARBA" id="ARBA00022496"/>
    </source>
</evidence>
<evidence type="ECO:0000256" key="6">
    <source>
        <dbReference type="ARBA" id="ARBA00022692"/>
    </source>
</evidence>
<gene>
    <name evidence="19" type="ORF">F1599_24935</name>
</gene>
<dbReference type="Gene3D" id="2.170.130.10">
    <property type="entry name" value="TonB-dependent receptor, plug domain"/>
    <property type="match status" value="1"/>
</dbReference>
<dbReference type="InterPro" id="IPR039426">
    <property type="entry name" value="TonB-dep_rcpt-like"/>
</dbReference>
<dbReference type="SUPFAM" id="SSF56935">
    <property type="entry name" value="Porins"/>
    <property type="match status" value="1"/>
</dbReference>
<evidence type="ECO:0000256" key="8">
    <source>
        <dbReference type="ARBA" id="ARBA00023004"/>
    </source>
</evidence>
<dbReference type="RefSeq" id="WP_150084859.1">
    <property type="nucleotide sequence ID" value="NZ_VWRN01000073.1"/>
</dbReference>
<keyword evidence="8" id="KW-0408">Iron</keyword>
<dbReference type="Proteomes" id="UP000324324">
    <property type="component" value="Unassembled WGS sequence"/>
</dbReference>
<dbReference type="InterPro" id="IPR000531">
    <property type="entry name" value="Beta-barrel_TonB"/>
</dbReference>
<accession>A0A5M8A103</accession>
<evidence type="ECO:0000313" key="19">
    <source>
        <dbReference type="EMBL" id="KAA6115855.1"/>
    </source>
</evidence>
<dbReference type="SMART" id="SM00965">
    <property type="entry name" value="STN"/>
    <property type="match status" value="1"/>
</dbReference>
<keyword evidence="7 17" id="KW-0732">Signal</keyword>
<dbReference type="CDD" id="cd01347">
    <property type="entry name" value="ligand_gated_channel"/>
    <property type="match status" value="1"/>
</dbReference>
<keyword evidence="3 14" id="KW-0813">Transport</keyword>
<sequence length="819" mass="87452">MGSLRVHVTAPTRQPTHRFRRKLLARAARHIAFGAAVAAPVLSIPAIAHAQPAAASRSYDIPAGTLEYALSRFGREAGIMLSFKPELTAGRSSTGLQGNYTVRRGLDTLLANSGLVAVEQANGTYVVNAAPRSADAGDGVAMLPTATVVASASDGALPAPYAGGQVARGGGLGVLGTADVMDVPFSTTNYTAEMLQDTQARTLADVVVSEASVRTLTSSGGFGEDFQIRGYTVSSGDVGLNGLYGMASANRMPTLMMERVEVLKGPGTLMYGIGPSGSIGGAINVVTKRAGDEPLTRLTGTFQSKSQLGVQADIGRRFGEDKEWGVRFNGAYQNGKTTLDDGRAEQTVGAIGLDYRGRRLRWSLDAYSQHEGIDNFRPQIGFLPTVTAIPDAPSGHRNFYPGTKLNLHDTAVMSRVEYDIAPNLMVWGAAGYHEGSTYQDFPSGRVNAQGNFTVNNAWYDAYSKTRTAEVGARANFATWNVGHTVTFSATRLDQEAGNFYLANPAADGVPSSIYNPVPIPSVRGIRGDAQRASETELTSFSLTDTLSFADDRVLITGGLRHQRVALENFTAGVQSGKYDDSAVSPLAGIVIKPLSNVSVYGNYTAGLTRGGVAPAGTANAGEVFAPYKSKQYEAGVKVDWSRRVTTTVSVFQIERPSAVTDPATNIYSFDGEQRNRGLELSAYGEVMRGLRLMASATFFDAKLTRTAGGVNDGKDANNVPKRTFNLGVDWDTPWVQGLSLSGRMLHTSSMYFNAANTLSLPSYTRYDIGARYRTRVGSTPVVLRANVLNLFNDNHWLASGTYVTVAAPRTLMLSAQFDF</sequence>
<keyword evidence="9" id="KW-0406">Ion transport</keyword>
<dbReference type="PANTHER" id="PTHR32552">
    <property type="entry name" value="FERRICHROME IRON RECEPTOR-RELATED"/>
    <property type="match status" value="1"/>
</dbReference>
<evidence type="ECO:0000256" key="10">
    <source>
        <dbReference type="ARBA" id="ARBA00023077"/>
    </source>
</evidence>
<feature type="signal peptide" evidence="17">
    <location>
        <begin position="1"/>
        <end position="50"/>
    </location>
</feature>
<evidence type="ECO:0000256" key="13">
    <source>
        <dbReference type="ARBA" id="ARBA00023237"/>
    </source>
</evidence>
<name>A0A5M8A103_9BURK</name>
<keyword evidence="4 14" id="KW-1134">Transmembrane beta strand</keyword>
<protein>
    <submittedName>
        <fullName evidence="19">TonB-dependent receptor</fullName>
    </submittedName>
</protein>
<comment type="caution">
    <text evidence="19">The sequence shown here is derived from an EMBL/GenBank/DDBJ whole genome shotgun (WGS) entry which is preliminary data.</text>
</comment>
<keyword evidence="5" id="KW-0410">Iron transport</keyword>
<dbReference type="Gene3D" id="2.40.170.20">
    <property type="entry name" value="TonB-dependent receptor, beta-barrel domain"/>
    <property type="match status" value="1"/>
</dbReference>
<reference evidence="19 20" key="1">
    <citation type="submission" date="2019-09" db="EMBL/GenBank/DDBJ databases">
        <title>Isolation of a novel species in the genus Cupriavidus from patients with sepsis using whole genome sequencing.</title>
        <authorList>
            <person name="Kweon O.J."/>
            <person name="Lee M.-K."/>
        </authorList>
    </citation>
    <scope>NUCLEOTIDE SEQUENCE [LARGE SCALE GENOMIC DNA]</scope>
    <source>
        <strain evidence="19 20">MKL-01</strain>
    </source>
</reference>